<dbReference type="PROSITE" id="PS50234">
    <property type="entry name" value="VWFA"/>
    <property type="match status" value="1"/>
</dbReference>
<comment type="caution">
    <text evidence="2">The sequence shown here is derived from an EMBL/GenBank/DDBJ whole genome shotgun (WGS) entry which is preliminary data.</text>
</comment>
<dbReference type="PROSITE" id="PS51257">
    <property type="entry name" value="PROKAR_LIPOPROTEIN"/>
    <property type="match status" value="1"/>
</dbReference>
<dbReference type="SUPFAM" id="SSF53300">
    <property type="entry name" value="vWA-like"/>
    <property type="match status" value="1"/>
</dbReference>
<evidence type="ECO:0000313" key="3">
    <source>
        <dbReference type="Proteomes" id="UP001237207"/>
    </source>
</evidence>
<evidence type="ECO:0000259" key="1">
    <source>
        <dbReference type="PROSITE" id="PS50234"/>
    </source>
</evidence>
<gene>
    <name evidence="2" type="ORF">J2S13_000371</name>
</gene>
<evidence type="ECO:0000313" key="2">
    <source>
        <dbReference type="EMBL" id="MDQ0213976.1"/>
    </source>
</evidence>
<keyword evidence="3" id="KW-1185">Reference proteome</keyword>
<dbReference type="EMBL" id="JAUSUC010000003">
    <property type="protein sequence ID" value="MDQ0213976.1"/>
    <property type="molecule type" value="Genomic_DNA"/>
</dbReference>
<accession>A0AAJ1WJC1</accession>
<name>A0AAJ1WJC1_9BACI</name>
<dbReference type="Pfam" id="PF13519">
    <property type="entry name" value="VWA_2"/>
    <property type="match status" value="1"/>
</dbReference>
<proteinExistence type="predicted"/>
<dbReference type="InterPro" id="IPR002035">
    <property type="entry name" value="VWF_A"/>
</dbReference>
<reference evidence="2" key="1">
    <citation type="submission" date="2023-07" db="EMBL/GenBank/DDBJ databases">
        <title>Genomic Encyclopedia of Type Strains, Phase IV (KMG-IV): sequencing the most valuable type-strain genomes for metagenomic binning, comparative biology and taxonomic classification.</title>
        <authorList>
            <person name="Goeker M."/>
        </authorList>
    </citation>
    <scope>NUCLEOTIDE SEQUENCE</scope>
    <source>
        <strain evidence="2">DSM 23947</strain>
    </source>
</reference>
<protein>
    <submittedName>
        <fullName evidence="2">Mg-chelatase subunit ChlD</fullName>
    </submittedName>
</protein>
<dbReference type="SMART" id="SM00327">
    <property type="entry name" value="VWA"/>
    <property type="match status" value="1"/>
</dbReference>
<dbReference type="AlphaFoldDB" id="A0AAJ1WJC1"/>
<dbReference type="InterPro" id="IPR036465">
    <property type="entry name" value="vWFA_dom_sf"/>
</dbReference>
<feature type="domain" description="VWFA" evidence="1">
    <location>
        <begin position="141"/>
        <end position="345"/>
    </location>
</feature>
<dbReference type="RefSeq" id="WP_307255978.1">
    <property type="nucleotide sequence ID" value="NZ_JAUSUC010000003.1"/>
</dbReference>
<dbReference type="Proteomes" id="UP001237207">
    <property type="component" value="Unassembled WGS sequence"/>
</dbReference>
<dbReference type="Gene3D" id="3.40.50.410">
    <property type="entry name" value="von Willebrand factor, type A domain"/>
    <property type="match status" value="1"/>
</dbReference>
<sequence>MGIIRKAFSLILVMLIIVGCSNETTKQPAKENKVTDKQEVEKQELDYEKYTSLNIEDMLKTEPGKYRGASKKEEKIKKAITTFPKGKKAEEYYGRLLALAAEDYRDYAQFFNNFDTSFEEISETPDEKVDLQTDPKAKKINVQILFDASGSMAAEISGEQKMKLAKDAVLQFVTDLPENVHVSLRVYGHKGTGKEEDKAASCSSTEVVYPLSTYDQETFSKALDTFKPAGWTPLAASISAAKEDLHNQIGENVENIIYIVSDGIETCGGDPVQAAKELNQSDIKAVINIIGFDVDHAGQKALKLVADAGKGEYVDVNSKQAFADYFNKKKSELLNEWHSWQTENVNKYYDSQNTRVNELYTKQNEMVNLATEEQNELLAFTNDLKQNLDLDSTVHYEIREFIRKRGYTVREYARDSGYKYREELRNRGYELREEVRDKGYKEREEIRRNK</sequence>
<organism evidence="2 3">
    <name type="scientific">Oikeobacillus pervagus</name>
    <dbReference type="NCBI Taxonomy" id="1325931"/>
    <lineage>
        <taxon>Bacteria</taxon>
        <taxon>Bacillati</taxon>
        <taxon>Bacillota</taxon>
        <taxon>Bacilli</taxon>
        <taxon>Bacillales</taxon>
        <taxon>Bacillaceae</taxon>
        <taxon>Oikeobacillus</taxon>
    </lineage>
</organism>